<evidence type="ECO:0000256" key="9">
    <source>
        <dbReference type="ARBA" id="ARBA00022840"/>
    </source>
</evidence>
<dbReference type="CDD" id="cd00075">
    <property type="entry name" value="HATPase"/>
    <property type="match status" value="1"/>
</dbReference>
<dbReference type="InterPro" id="IPR050980">
    <property type="entry name" value="2C_sensor_his_kinase"/>
</dbReference>
<sequence>MSNLRSIGLIFVSAAFLSGGLSAWLWMQSTASWRAHQSASYLAGVTLYGALQNGTAPPAGVTLRTLPPEDQTLAATGQFRQIRGASPASRLTIIPISPDVTANGVGLPLTLAVLSPDLTYNIADLPNRDGQTAAETLGAVTTKFASFCSDPVVVAKMGDAPWIGIEGSTVWGCEASPSDLRLLAVFLAVVSMSAMITLALNQSADFMSFAQQLRDRRRVGGPTQYDATGPQELREIVSAVNGYLELERDQLASRAAVLSGVSHDLGTPATRLRLRAALIPDADLRKKFENDIDTMTGIIESVLSYTNVEMNSEAPRPLSLTSLVDAIVADYQDIGRPVKSEDSKELIVQGARSIFMSRQGQGVVPSEQDVIVVARPVALQRAITNLIENALKYGRRAHVSIETTADTATVVIEDEGTQSSAQDIEALMDPFQRGDDTATIDGHGLGLTIVATIAKLHGGSLVFEDVSRGVAAKLEIQRS</sequence>
<dbReference type="GO" id="GO:0005524">
    <property type="term" value="F:ATP binding"/>
    <property type="evidence" value="ECO:0007669"/>
    <property type="project" value="UniProtKB-KW"/>
</dbReference>
<keyword evidence="12" id="KW-1185">Reference proteome</keyword>
<dbReference type="SUPFAM" id="SSF55874">
    <property type="entry name" value="ATPase domain of HSP90 chaperone/DNA topoisomerase II/histidine kinase"/>
    <property type="match status" value="1"/>
</dbReference>
<dbReference type="InterPro" id="IPR003594">
    <property type="entry name" value="HATPase_dom"/>
</dbReference>
<feature type="domain" description="Histidine kinase" evidence="10">
    <location>
        <begin position="260"/>
        <end position="479"/>
    </location>
</feature>
<accession>A0A1Y5R6U4</accession>
<evidence type="ECO:0000313" key="12">
    <source>
        <dbReference type="Proteomes" id="UP000193623"/>
    </source>
</evidence>
<evidence type="ECO:0000256" key="5">
    <source>
        <dbReference type="ARBA" id="ARBA00022553"/>
    </source>
</evidence>
<dbReference type="EC" id="2.7.13.3" evidence="3"/>
<evidence type="ECO:0000313" key="11">
    <source>
        <dbReference type="EMBL" id="SLN10538.1"/>
    </source>
</evidence>
<evidence type="ECO:0000256" key="2">
    <source>
        <dbReference type="ARBA" id="ARBA00004651"/>
    </source>
</evidence>
<keyword evidence="5" id="KW-0597">Phosphoprotein</keyword>
<protein>
    <recommendedName>
        <fullName evidence="3">histidine kinase</fullName>
        <ecNumber evidence="3">2.7.13.3</ecNumber>
    </recommendedName>
</protein>
<dbReference type="PANTHER" id="PTHR44936:SF10">
    <property type="entry name" value="SENSOR PROTEIN RSTB"/>
    <property type="match status" value="1"/>
</dbReference>
<evidence type="ECO:0000256" key="3">
    <source>
        <dbReference type="ARBA" id="ARBA00012438"/>
    </source>
</evidence>
<evidence type="ECO:0000256" key="6">
    <source>
        <dbReference type="ARBA" id="ARBA00022679"/>
    </source>
</evidence>
<comment type="subcellular location">
    <subcellularLocation>
        <location evidence="2">Cell membrane</location>
        <topology evidence="2">Multi-pass membrane protein</topology>
    </subcellularLocation>
</comment>
<dbReference type="AlphaFoldDB" id="A0A1Y5R6U4"/>
<comment type="catalytic activity">
    <reaction evidence="1">
        <text>ATP + protein L-histidine = ADP + protein N-phospho-L-histidine.</text>
        <dbReference type="EC" id="2.7.13.3"/>
    </reaction>
</comment>
<dbReference type="Gene3D" id="3.30.565.10">
    <property type="entry name" value="Histidine kinase-like ATPase, C-terminal domain"/>
    <property type="match status" value="1"/>
</dbReference>
<dbReference type="InterPro" id="IPR004358">
    <property type="entry name" value="Sig_transdc_His_kin-like_C"/>
</dbReference>
<dbReference type="InterPro" id="IPR005467">
    <property type="entry name" value="His_kinase_dom"/>
</dbReference>
<dbReference type="InterPro" id="IPR036097">
    <property type="entry name" value="HisK_dim/P_sf"/>
</dbReference>
<dbReference type="InterPro" id="IPR003661">
    <property type="entry name" value="HisK_dim/P_dom"/>
</dbReference>
<evidence type="ECO:0000256" key="1">
    <source>
        <dbReference type="ARBA" id="ARBA00000085"/>
    </source>
</evidence>
<evidence type="ECO:0000256" key="8">
    <source>
        <dbReference type="ARBA" id="ARBA00022777"/>
    </source>
</evidence>
<evidence type="ECO:0000256" key="4">
    <source>
        <dbReference type="ARBA" id="ARBA00022475"/>
    </source>
</evidence>
<dbReference type="SMART" id="SM00387">
    <property type="entry name" value="HATPase_c"/>
    <property type="match status" value="1"/>
</dbReference>
<proteinExistence type="predicted"/>
<keyword evidence="4" id="KW-0472">Membrane</keyword>
<dbReference type="EMBL" id="FWFT01000001">
    <property type="protein sequence ID" value="SLN10538.1"/>
    <property type="molecule type" value="Genomic_DNA"/>
</dbReference>
<dbReference type="PRINTS" id="PR00344">
    <property type="entry name" value="BCTRLSENSOR"/>
</dbReference>
<dbReference type="InterPro" id="IPR036890">
    <property type="entry name" value="HATPase_C_sf"/>
</dbReference>
<keyword evidence="6 11" id="KW-0808">Transferase</keyword>
<gene>
    <name evidence="11" type="primary">envZ_1</name>
    <name evidence="11" type="ORF">PSJ8397_00023</name>
</gene>
<dbReference type="SUPFAM" id="SSF47384">
    <property type="entry name" value="Homodimeric domain of signal transducing histidine kinase"/>
    <property type="match status" value="1"/>
</dbReference>
<dbReference type="OrthoDB" id="9804645at2"/>
<dbReference type="Proteomes" id="UP000193623">
    <property type="component" value="Unassembled WGS sequence"/>
</dbReference>
<evidence type="ECO:0000259" key="10">
    <source>
        <dbReference type="PROSITE" id="PS50109"/>
    </source>
</evidence>
<dbReference type="RefSeq" id="WP_085862538.1">
    <property type="nucleotide sequence ID" value="NZ_FWFT01000001.1"/>
</dbReference>
<reference evidence="11 12" key="1">
    <citation type="submission" date="2017-03" db="EMBL/GenBank/DDBJ databases">
        <authorList>
            <person name="Afonso C.L."/>
            <person name="Miller P.J."/>
            <person name="Scott M.A."/>
            <person name="Spackman E."/>
            <person name="Goraichik I."/>
            <person name="Dimitrov K.M."/>
            <person name="Suarez D.L."/>
            <person name="Swayne D.E."/>
        </authorList>
    </citation>
    <scope>NUCLEOTIDE SEQUENCE [LARGE SCALE GENOMIC DNA]</scope>
    <source>
        <strain evidence="11 12">CECT 8397</strain>
    </source>
</reference>
<keyword evidence="8" id="KW-0418">Kinase</keyword>
<dbReference type="GO" id="GO:0005886">
    <property type="term" value="C:plasma membrane"/>
    <property type="evidence" value="ECO:0007669"/>
    <property type="project" value="UniProtKB-SubCell"/>
</dbReference>
<name>A0A1Y5R6U4_9RHOB</name>
<evidence type="ECO:0000256" key="7">
    <source>
        <dbReference type="ARBA" id="ARBA00022741"/>
    </source>
</evidence>
<keyword evidence="4" id="KW-1003">Cell membrane</keyword>
<dbReference type="PANTHER" id="PTHR44936">
    <property type="entry name" value="SENSOR PROTEIN CREC"/>
    <property type="match status" value="1"/>
</dbReference>
<keyword evidence="9" id="KW-0067">ATP-binding</keyword>
<dbReference type="Pfam" id="PF02518">
    <property type="entry name" value="HATPase_c"/>
    <property type="match status" value="1"/>
</dbReference>
<organism evidence="11 12">
    <name type="scientific">Pseudooctadecabacter jejudonensis</name>
    <dbReference type="NCBI Taxonomy" id="1391910"/>
    <lineage>
        <taxon>Bacteria</taxon>
        <taxon>Pseudomonadati</taxon>
        <taxon>Pseudomonadota</taxon>
        <taxon>Alphaproteobacteria</taxon>
        <taxon>Rhodobacterales</taxon>
        <taxon>Paracoccaceae</taxon>
        <taxon>Pseudooctadecabacter</taxon>
    </lineage>
</organism>
<dbReference type="PROSITE" id="PS50109">
    <property type="entry name" value="HIS_KIN"/>
    <property type="match status" value="1"/>
</dbReference>
<dbReference type="GO" id="GO:0000155">
    <property type="term" value="F:phosphorelay sensor kinase activity"/>
    <property type="evidence" value="ECO:0007669"/>
    <property type="project" value="InterPro"/>
</dbReference>
<dbReference type="Gene3D" id="1.10.287.130">
    <property type="match status" value="1"/>
</dbReference>
<keyword evidence="7" id="KW-0547">Nucleotide-binding</keyword>
<dbReference type="CDD" id="cd00082">
    <property type="entry name" value="HisKA"/>
    <property type="match status" value="1"/>
</dbReference>